<comment type="similarity">
    <text evidence="2">Belongs to the LarC family.</text>
</comment>
<dbReference type="GO" id="GO:0051604">
    <property type="term" value="P:protein maturation"/>
    <property type="evidence" value="ECO:0007669"/>
    <property type="project" value="UniProtKB-UniRule"/>
</dbReference>
<dbReference type="EMBL" id="FOWE01000005">
    <property type="protein sequence ID" value="SFO25029.1"/>
    <property type="molecule type" value="Genomic_DNA"/>
</dbReference>
<protein>
    <recommendedName>
        <fullName evidence="2">Pyridinium-3,5-bisthiocarboxylic acid mononucleotide nickel insertion protein</fullName>
        <shortName evidence="2">P2TMN nickel insertion protein</shortName>
        <ecNumber evidence="2">4.99.1.12</ecNumber>
    </recommendedName>
    <alternativeName>
        <fullName evidence="2">Nickel-pincer cofactor biosynthesis protein LarC</fullName>
    </alternativeName>
</protein>
<dbReference type="InterPro" id="IPR002822">
    <property type="entry name" value="Ni_insertion"/>
</dbReference>
<dbReference type="Gene3D" id="3.30.70.1380">
    <property type="entry name" value="Transcriptional regulatory protein pf0864 domain like"/>
    <property type="match status" value="1"/>
</dbReference>
<dbReference type="Proteomes" id="UP000183642">
    <property type="component" value="Unassembled WGS sequence"/>
</dbReference>
<dbReference type="RefSeq" id="WP_075013626.1">
    <property type="nucleotide sequence ID" value="NZ_FOWE01000005.1"/>
</dbReference>
<evidence type="ECO:0000313" key="4">
    <source>
        <dbReference type="Proteomes" id="UP000183642"/>
    </source>
</evidence>
<evidence type="ECO:0000256" key="2">
    <source>
        <dbReference type="HAMAP-Rule" id="MF_01074"/>
    </source>
</evidence>
<accession>A0A1I5FN52</accession>
<dbReference type="Gene3D" id="3.10.20.300">
    <property type="entry name" value="mk0293 like domain"/>
    <property type="match status" value="1"/>
</dbReference>
<dbReference type="Pfam" id="PF01969">
    <property type="entry name" value="Ni_insertion"/>
    <property type="match status" value="1"/>
</dbReference>
<dbReference type="NCBIfam" id="TIGR00299">
    <property type="entry name" value="nickel pincer cofactor biosynthesis protein LarC"/>
    <property type="match status" value="1"/>
</dbReference>
<dbReference type="EC" id="4.99.1.12" evidence="2"/>
<reference evidence="4" key="1">
    <citation type="submission" date="2016-10" db="EMBL/GenBank/DDBJ databases">
        <authorList>
            <person name="Varghese N."/>
            <person name="Submissions S."/>
        </authorList>
    </citation>
    <scope>NUCLEOTIDE SEQUENCE [LARGE SCALE GENOMIC DNA]</scope>
    <source>
        <strain evidence="4">DSM 43161</strain>
    </source>
</reference>
<dbReference type="AlphaFoldDB" id="A0A1I5FN52"/>
<dbReference type="OrthoDB" id="9765625at2"/>
<dbReference type="GO" id="GO:0016151">
    <property type="term" value="F:nickel cation binding"/>
    <property type="evidence" value="ECO:0007669"/>
    <property type="project" value="UniProtKB-UniRule"/>
</dbReference>
<proteinExistence type="inferred from homology"/>
<keyword evidence="4" id="KW-1185">Reference proteome</keyword>
<name>A0A1I5FN52_9ACTN</name>
<organism evidence="3 4">
    <name type="scientific">Geodermatophilus obscurus</name>
    <dbReference type="NCBI Taxonomy" id="1861"/>
    <lineage>
        <taxon>Bacteria</taxon>
        <taxon>Bacillati</taxon>
        <taxon>Actinomycetota</taxon>
        <taxon>Actinomycetes</taxon>
        <taxon>Geodermatophilales</taxon>
        <taxon>Geodermatophilaceae</taxon>
        <taxon>Geodermatophilus</taxon>
    </lineage>
</organism>
<comment type="catalytic activity">
    <reaction evidence="2">
        <text>Ni(II)-pyridinium-3,5-bisthiocarboxylate mononucleotide = pyridinium-3,5-bisthiocarboxylate mononucleotide + Ni(2+)</text>
        <dbReference type="Rhea" id="RHEA:54784"/>
        <dbReference type="ChEBI" id="CHEBI:49786"/>
        <dbReference type="ChEBI" id="CHEBI:137372"/>
        <dbReference type="ChEBI" id="CHEBI:137373"/>
        <dbReference type="EC" id="4.99.1.12"/>
    </reaction>
</comment>
<dbReference type="HAMAP" id="MF_01074">
    <property type="entry name" value="LarC"/>
    <property type="match status" value="1"/>
</dbReference>
<evidence type="ECO:0000313" key="3">
    <source>
        <dbReference type="EMBL" id="SFO25029.1"/>
    </source>
</evidence>
<dbReference type="GO" id="GO:0016829">
    <property type="term" value="F:lyase activity"/>
    <property type="evidence" value="ECO:0007669"/>
    <property type="project" value="UniProtKB-UniRule"/>
</dbReference>
<keyword evidence="1 2" id="KW-0533">Nickel</keyword>
<dbReference type="PANTHER" id="PTHR36566:SF1">
    <property type="entry name" value="PYRIDINIUM-3,5-BISTHIOCARBOXYLIC ACID MONONUCLEOTIDE NICKEL INSERTION PROTEIN"/>
    <property type="match status" value="1"/>
</dbReference>
<dbReference type="PANTHER" id="PTHR36566">
    <property type="entry name" value="NICKEL INSERTION PROTEIN-RELATED"/>
    <property type="match status" value="1"/>
</dbReference>
<comment type="function">
    <text evidence="2">Involved in the biosynthesis of a nickel-pincer cofactor ((SCS)Ni(II) pincer complex). Binds Ni(2+), and functions in nickel delivery to pyridinium-3,5-bisthiocarboxylic acid mononucleotide (P2TMN), to form the mature cofactor. Is thus probably required for the activation of nickel-pincer cofactor-dependent enzymes.</text>
</comment>
<gene>
    <name evidence="2" type="primary">larC</name>
    <name evidence="3" type="ORF">SAMN05660359_02244</name>
</gene>
<evidence type="ECO:0000256" key="1">
    <source>
        <dbReference type="ARBA" id="ARBA00022596"/>
    </source>
</evidence>
<keyword evidence="2" id="KW-0456">Lyase</keyword>
<sequence>MTRTGWLDLGAGVAGDMLLGALVGAGVPLDTVRSALAPLDLAIALRAEDVRRGGLAAVRVVVDVPEEGQPHRTWADVRLLLDRLPEPLRSTSTAVFAALARAEAAVHGVAEDEVHFHEVGALDAVADVVGVCAGLAALGLDELVASPVTVGSGSVRTAHGALPVPVPAVVALLAAAGAPARGGSFPGEQATPTGVALVTVLADRFGPMPAMRPSGWGAGAGTRDPADRANVVRLVVGEGQAADPPGALLLESAVDDLDPRVWPLVLAALLAAGAHDAWLTPVLMKKGRPGHVVAALAPPAAAAPVRGVLFRETTTLGVRETAVARTVLDREFRQVDVDGQIVAVKLGLLDGAVVNAMPEFEDVVRAAQGLGLPVEQVLARARGLAQDLLGG</sequence>